<protein>
    <recommendedName>
        <fullName evidence="4">Tyr recombinase domain-containing protein</fullName>
    </recommendedName>
</protein>
<dbReference type="Gene3D" id="1.10.150.130">
    <property type="match status" value="1"/>
</dbReference>
<dbReference type="EMBL" id="MFYX01000055">
    <property type="protein sequence ID" value="OGK05519.1"/>
    <property type="molecule type" value="Genomic_DNA"/>
</dbReference>
<evidence type="ECO:0000256" key="1">
    <source>
        <dbReference type="ARBA" id="ARBA00008857"/>
    </source>
</evidence>
<dbReference type="InterPro" id="IPR010998">
    <property type="entry name" value="Integrase_recombinase_N"/>
</dbReference>
<feature type="domain" description="Tyr recombinase" evidence="4">
    <location>
        <begin position="180"/>
        <end position="347"/>
    </location>
</feature>
<dbReference type="InterPro" id="IPR013762">
    <property type="entry name" value="Integrase-like_cat_sf"/>
</dbReference>
<dbReference type="PROSITE" id="PS51898">
    <property type="entry name" value="TYR_RECOMBINASE"/>
    <property type="match status" value="1"/>
</dbReference>
<name>A0A1F7FFN7_UNCRA</name>
<dbReference type="Pfam" id="PF00589">
    <property type="entry name" value="Phage_integrase"/>
    <property type="match status" value="1"/>
</dbReference>
<comment type="caution">
    <text evidence="5">The sequence shown here is derived from an EMBL/GenBank/DDBJ whole genome shotgun (WGS) entry which is preliminary data.</text>
</comment>
<dbReference type="SUPFAM" id="SSF56349">
    <property type="entry name" value="DNA breaking-rejoining enzymes"/>
    <property type="match status" value="1"/>
</dbReference>
<reference evidence="5 6" key="1">
    <citation type="journal article" date="2016" name="Nat. Commun.">
        <title>Thousands of microbial genomes shed light on interconnected biogeochemical processes in an aquifer system.</title>
        <authorList>
            <person name="Anantharaman K."/>
            <person name="Brown C.T."/>
            <person name="Hug L.A."/>
            <person name="Sharon I."/>
            <person name="Castelle C.J."/>
            <person name="Probst A.J."/>
            <person name="Thomas B.C."/>
            <person name="Singh A."/>
            <person name="Wilkins M.J."/>
            <person name="Karaoz U."/>
            <person name="Brodie E.L."/>
            <person name="Williams K.H."/>
            <person name="Hubbard S.S."/>
            <person name="Banfield J.F."/>
        </authorList>
    </citation>
    <scope>NUCLEOTIDE SEQUENCE [LARGE SCALE GENOMIC DNA]</scope>
</reference>
<dbReference type="GO" id="GO:0006310">
    <property type="term" value="P:DNA recombination"/>
    <property type="evidence" value="ECO:0007669"/>
    <property type="project" value="UniProtKB-KW"/>
</dbReference>
<dbReference type="Pfam" id="PF24624">
    <property type="entry name" value="Int_N"/>
    <property type="match status" value="1"/>
</dbReference>
<dbReference type="GO" id="GO:0015074">
    <property type="term" value="P:DNA integration"/>
    <property type="evidence" value="ECO:0007669"/>
    <property type="project" value="InterPro"/>
</dbReference>
<evidence type="ECO:0000313" key="5">
    <source>
        <dbReference type="EMBL" id="OGK05519.1"/>
    </source>
</evidence>
<sequence length="375" mass="44456">MATLRWRGRSLWLDLPNKGQRLRQSIIRRLSDAPSEIKRCEQLGREVLSKRIVQLKEETFFDIKKPKYNPKFWRLVGLYWHYHLRMKRSAKQERSKLNVLLKEFGREYAVKITRDRVRAWVNKSRSKQSSRGTPYNVGTINRWLAYLKAVYYNACDEDCDEGKRLERNPAARIDPIEGETIRQHLVNEYDFRRMYNAANPWFRPLLLAAWETGCRPEELYKTTWSNVDMIERVIYLPTNITKTGEARIIPMSERLFDEIKSLPKKSEYAFTNHIGGRYRDVRNEVQRIRERTGNNFWFRDMRKGFVTRKVSEGHDYFAIMSITGHRTTATFKRYNIGTLAQARKVVDSRPKSDGNKNDLSQICHTAETRAVSNYQ</sequence>
<organism evidence="5 6">
    <name type="scientific">Candidatus Raymondbacteria bacterium RIFOXYD12_FULL_49_13</name>
    <dbReference type="NCBI Taxonomy" id="1817890"/>
    <lineage>
        <taxon>Bacteria</taxon>
        <taxon>Raymondiibacteriota</taxon>
    </lineage>
</organism>
<comment type="similarity">
    <text evidence="1">Belongs to the 'phage' integrase family.</text>
</comment>
<dbReference type="PANTHER" id="PTHR30349:SF64">
    <property type="entry name" value="PROPHAGE INTEGRASE INTD-RELATED"/>
    <property type="match status" value="1"/>
</dbReference>
<dbReference type="InterPro" id="IPR050090">
    <property type="entry name" value="Tyrosine_recombinase_XerCD"/>
</dbReference>
<evidence type="ECO:0000313" key="6">
    <source>
        <dbReference type="Proteomes" id="UP000179243"/>
    </source>
</evidence>
<dbReference type="PANTHER" id="PTHR30349">
    <property type="entry name" value="PHAGE INTEGRASE-RELATED"/>
    <property type="match status" value="1"/>
</dbReference>
<evidence type="ECO:0000259" key="4">
    <source>
        <dbReference type="PROSITE" id="PS51898"/>
    </source>
</evidence>
<dbReference type="CDD" id="cd00796">
    <property type="entry name" value="INT_Rci_Hp1_C"/>
    <property type="match status" value="1"/>
</dbReference>
<keyword evidence="2" id="KW-0238">DNA-binding</keyword>
<dbReference type="InterPro" id="IPR011010">
    <property type="entry name" value="DNA_brk_join_enz"/>
</dbReference>
<dbReference type="Gene3D" id="1.10.443.10">
    <property type="entry name" value="Intergrase catalytic core"/>
    <property type="match status" value="1"/>
</dbReference>
<dbReference type="InterPro" id="IPR057084">
    <property type="entry name" value="Int_N"/>
</dbReference>
<dbReference type="Proteomes" id="UP000179243">
    <property type="component" value="Unassembled WGS sequence"/>
</dbReference>
<gene>
    <name evidence="5" type="ORF">A2519_05370</name>
</gene>
<dbReference type="InterPro" id="IPR002104">
    <property type="entry name" value="Integrase_catalytic"/>
</dbReference>
<accession>A0A1F7FFN7</accession>
<dbReference type="GO" id="GO:0003677">
    <property type="term" value="F:DNA binding"/>
    <property type="evidence" value="ECO:0007669"/>
    <property type="project" value="UniProtKB-KW"/>
</dbReference>
<evidence type="ECO:0000256" key="3">
    <source>
        <dbReference type="ARBA" id="ARBA00023172"/>
    </source>
</evidence>
<keyword evidence="3" id="KW-0233">DNA recombination</keyword>
<proteinExistence type="inferred from homology"/>
<evidence type="ECO:0000256" key="2">
    <source>
        <dbReference type="ARBA" id="ARBA00023125"/>
    </source>
</evidence>
<dbReference type="AlphaFoldDB" id="A0A1F7FFN7"/>